<evidence type="ECO:0000256" key="2">
    <source>
        <dbReference type="ARBA" id="ARBA00023125"/>
    </source>
</evidence>
<dbReference type="Pfam" id="PF17682">
    <property type="entry name" value="Tau95_N"/>
    <property type="match status" value="1"/>
</dbReference>
<evidence type="ECO:0008006" key="10">
    <source>
        <dbReference type="Google" id="ProtNLM"/>
    </source>
</evidence>
<keyword evidence="3" id="KW-0804">Transcription</keyword>
<keyword evidence="9" id="KW-1185">Reference proteome</keyword>
<dbReference type="GO" id="GO:0005634">
    <property type="term" value="C:nucleus"/>
    <property type="evidence" value="ECO:0007669"/>
    <property type="project" value="UniProtKB-SubCell"/>
</dbReference>
<dbReference type="PANTHER" id="PTHR13230">
    <property type="entry name" value="GENERAL TRANSCRIPTION FACTOR IIIC, POLYPEPTIDE 5"/>
    <property type="match status" value="1"/>
</dbReference>
<dbReference type="GO" id="GO:0000127">
    <property type="term" value="C:transcription factor TFIIIC complex"/>
    <property type="evidence" value="ECO:0007669"/>
    <property type="project" value="InterPro"/>
</dbReference>
<sequence>MEPNRDSRTAPFHAIPPRRLVSVEHPAVVRNLDRAMDTLQGNAGIEKILNPQPKMADAPAQLMLRPEDALSRPLKSMSTPSNNVLLQVTVPKRTGRKHKRGSNEPFQDGPVEPKESVPRPTASDLLRSLRDNESKYEIKTVGRVERTHVFRGMPDFVYSTMNSRFANNFRENILPYDLDKLKNFDIDMAKGALKDTDIIPPPSFSHGDVPFTYYYRQNPTVKHAVGQSGDITTINTQQPSKIRTFLVPYDIPVIPSQPQESLPPVETLDAALRKTVEAIKVLFEQQPAWTRRALRNHLTTDEQRTNLRWAVPYVGYIFRSGPWRDAIIKLGVDPRSSPEFRHYQTFMFRLLPREPDTARDGGRRHNISRSDIDEDPNSHIFTGSLPLPLDGKIWMVRDIADPMIKSVLYKEDNKSANGKPFLRETCDGVSDGWFGNGALAKAKTIMRAKISALIEGRQPDEGDFQRILEFPDHAENEADLVNFMFDSSSSTKRDDMLATEVRAAIKGSPVWRDKHDKEKQTELKGKKKCKGKGKEKEKEKVEMEMEEVQQEESEGEEEEMERVQMLEEQVAAAISARDAAGEFAEGDDDNQNGE</sequence>
<feature type="compositionally biased region" description="Basic and acidic residues" evidence="5">
    <location>
        <begin position="354"/>
        <end position="371"/>
    </location>
</feature>
<dbReference type="Proteomes" id="UP000191285">
    <property type="component" value="Unassembled WGS sequence"/>
</dbReference>
<evidence type="ECO:0000313" key="8">
    <source>
        <dbReference type="EMBL" id="OQE23903.1"/>
    </source>
</evidence>
<evidence type="ECO:0000256" key="5">
    <source>
        <dbReference type="SAM" id="MobiDB-lite"/>
    </source>
</evidence>
<dbReference type="InterPro" id="IPR040454">
    <property type="entry name" value="TF_IIIC_Tfc1/Sfc1"/>
</dbReference>
<dbReference type="GO" id="GO:0001003">
    <property type="term" value="F:RNA polymerase III type 2 promoter sequence-specific DNA binding"/>
    <property type="evidence" value="ECO:0007669"/>
    <property type="project" value="TreeGrafter"/>
</dbReference>
<dbReference type="EMBL" id="MLKD01000008">
    <property type="protein sequence ID" value="OQE23903.1"/>
    <property type="molecule type" value="Genomic_DNA"/>
</dbReference>
<dbReference type="InterPro" id="IPR041499">
    <property type="entry name" value="Tfc1/Sfc1_N"/>
</dbReference>
<dbReference type="PANTHER" id="PTHR13230:SF5">
    <property type="entry name" value="GENERAL TRANSCRIPTION FACTOR 3C POLYPEPTIDE 5"/>
    <property type="match status" value="1"/>
</dbReference>
<feature type="compositionally biased region" description="Low complexity" evidence="5">
    <location>
        <begin position="566"/>
        <end position="583"/>
    </location>
</feature>
<keyword evidence="4" id="KW-0539">Nucleus</keyword>
<feature type="domain" description="Transcription factor IIIC subunit 5 HTH" evidence="6">
    <location>
        <begin position="198"/>
        <end position="349"/>
    </location>
</feature>
<dbReference type="AlphaFoldDB" id="A0A1V6TE80"/>
<proteinExistence type="predicted"/>
<evidence type="ECO:0000259" key="7">
    <source>
        <dbReference type="Pfam" id="PF17682"/>
    </source>
</evidence>
<feature type="compositionally biased region" description="Basic and acidic residues" evidence="5">
    <location>
        <begin position="532"/>
        <end position="543"/>
    </location>
</feature>
<dbReference type="GO" id="GO:0006384">
    <property type="term" value="P:transcription initiation at RNA polymerase III promoter"/>
    <property type="evidence" value="ECO:0007669"/>
    <property type="project" value="InterPro"/>
</dbReference>
<protein>
    <recommendedName>
        <fullName evidence="10">Transcription factor IIIC subunit 5 HTH domain-containing protein</fullName>
    </recommendedName>
</protein>
<reference evidence="9" key="1">
    <citation type="journal article" date="2017" name="Nat. Microbiol.">
        <title>Global analysis of biosynthetic gene clusters reveals vast potential of secondary metabolite production in Penicillium species.</title>
        <authorList>
            <person name="Nielsen J.C."/>
            <person name="Grijseels S."/>
            <person name="Prigent S."/>
            <person name="Ji B."/>
            <person name="Dainat J."/>
            <person name="Nielsen K.F."/>
            <person name="Frisvad J.C."/>
            <person name="Workman M."/>
            <person name="Nielsen J."/>
        </authorList>
    </citation>
    <scope>NUCLEOTIDE SEQUENCE [LARGE SCALE GENOMIC DNA]</scope>
    <source>
        <strain evidence="9">IBT 24891</strain>
    </source>
</reference>
<feature type="compositionally biased region" description="Basic and acidic residues" evidence="5">
    <location>
        <begin position="512"/>
        <end position="524"/>
    </location>
</feature>
<dbReference type="Pfam" id="PF09734">
    <property type="entry name" value="Tau95"/>
    <property type="match status" value="1"/>
</dbReference>
<comment type="caution">
    <text evidence="8">The sequence shown here is derived from an EMBL/GenBank/DDBJ whole genome shotgun (WGS) entry which is preliminary data.</text>
</comment>
<dbReference type="InterPro" id="IPR019136">
    <property type="entry name" value="TF_IIIC_su-5_HTH"/>
</dbReference>
<feature type="region of interest" description="Disordered" evidence="5">
    <location>
        <begin position="88"/>
        <end position="128"/>
    </location>
</feature>
<dbReference type="GO" id="GO:0001002">
    <property type="term" value="F:RNA polymerase III type 1 promoter sequence-specific DNA binding"/>
    <property type="evidence" value="ECO:0007669"/>
    <property type="project" value="TreeGrafter"/>
</dbReference>
<organism evidence="8 9">
    <name type="scientific">Penicillium steckii</name>
    <dbReference type="NCBI Taxonomy" id="303698"/>
    <lineage>
        <taxon>Eukaryota</taxon>
        <taxon>Fungi</taxon>
        <taxon>Dikarya</taxon>
        <taxon>Ascomycota</taxon>
        <taxon>Pezizomycotina</taxon>
        <taxon>Eurotiomycetes</taxon>
        <taxon>Eurotiomycetidae</taxon>
        <taxon>Eurotiales</taxon>
        <taxon>Aspergillaceae</taxon>
        <taxon>Penicillium</taxon>
    </lineage>
</organism>
<feature type="compositionally biased region" description="Acidic residues" evidence="5">
    <location>
        <begin position="544"/>
        <end position="560"/>
    </location>
</feature>
<gene>
    <name evidence="8" type="ORF">PENSTE_c008G05663</name>
</gene>
<feature type="compositionally biased region" description="Acidic residues" evidence="5">
    <location>
        <begin position="584"/>
        <end position="594"/>
    </location>
</feature>
<evidence type="ECO:0000313" key="9">
    <source>
        <dbReference type="Proteomes" id="UP000191285"/>
    </source>
</evidence>
<evidence type="ECO:0000256" key="4">
    <source>
        <dbReference type="ARBA" id="ARBA00023242"/>
    </source>
</evidence>
<feature type="domain" description="Transcription factor IIIC subunit Tfc1/Sfc1 triple barrel" evidence="7">
    <location>
        <begin position="21"/>
        <end position="159"/>
    </location>
</feature>
<dbReference type="OrthoDB" id="5598268at2759"/>
<accession>A0A1V6TE80</accession>
<feature type="region of interest" description="Disordered" evidence="5">
    <location>
        <begin position="354"/>
        <end position="375"/>
    </location>
</feature>
<evidence type="ECO:0000256" key="3">
    <source>
        <dbReference type="ARBA" id="ARBA00023163"/>
    </source>
</evidence>
<name>A0A1V6TE80_9EURO</name>
<comment type="subcellular location">
    <subcellularLocation>
        <location evidence="1">Nucleus</location>
    </subcellularLocation>
</comment>
<dbReference type="STRING" id="303698.A0A1V6TE80"/>
<evidence type="ECO:0000256" key="1">
    <source>
        <dbReference type="ARBA" id="ARBA00004123"/>
    </source>
</evidence>
<evidence type="ECO:0000259" key="6">
    <source>
        <dbReference type="Pfam" id="PF09734"/>
    </source>
</evidence>
<dbReference type="Gene3D" id="3.30.200.160">
    <property type="entry name" value="TFIIIC, subcomplex tauA, subunit Sfc1, barrel domain"/>
    <property type="match status" value="1"/>
</dbReference>
<feature type="region of interest" description="Disordered" evidence="5">
    <location>
        <begin position="512"/>
        <end position="594"/>
    </location>
</feature>
<keyword evidence="2" id="KW-0238">DNA-binding</keyword>
<dbReference type="InterPro" id="IPR042536">
    <property type="entry name" value="TFIIIC_tauA_Sfc1"/>
</dbReference>